<dbReference type="EMBL" id="AYKW01000023">
    <property type="protein sequence ID" value="PIL28930.1"/>
    <property type="molecule type" value="Genomic_DNA"/>
</dbReference>
<evidence type="ECO:0000313" key="3">
    <source>
        <dbReference type="EMBL" id="PIL28930.1"/>
    </source>
</evidence>
<dbReference type="OrthoDB" id="2791154at2759"/>
<name>A0A2G8S583_9APHY</name>
<protein>
    <recommendedName>
        <fullName evidence="2">Fungal-type protein kinase domain-containing protein</fullName>
    </recommendedName>
</protein>
<sequence>MEWNFLFVSDWISVCLSGTNLDSVFQPFNVNLNKDVAAMCPGVCNGINGILEHIGCTEFMASYTGNNPDASASDTQHTDETAFLNVDLSIVPKQCATLRTGQKVSDSSVQPSSSSSHTVPPHILLGHPDFPPASPLPSEDVDMTLDKDMSSPPTTHTATDPGGSSKDQSVPASECSWRCAEVLVDVELDPKYFPFPEHDFLSEGRKHVRSRSHLALCAFQLFKIQHRTHVFTISICGSRARLLRFDHSGAVVSTSFDYTTAAGATFIGQFLYSLFHPSATPEDRGADPTVTLASDEEARFFASLHLQFPTGPESRIGERFEDAANGTWPIHVLSIASPWSQPGSSQESLPLRKDSPTETHRCLVGKPMYTRKLFMGRGTRCFVGWDLDGGRPVMIKDSWRADLESIQTELDVYMTLWEGETTVDSTYVPTPLGGGDVYRAGGTAGDSRQYQRTLAPAVPVLSSTQRCRRIPRIHTRLVLKEICESLEEFTGSEQLVSVIFNALIAHALAWRNHQILHRDISVHNILIYYENLGNGKWVYMGLLSDWDFARTEDQLPQMPILTWRSETWEYMSALLQHMLGKHYEVSDDLESFMHVLNWCALRYLPNTWSIDPYALALHMHSLFTFHNTRKLEDGTIIPTGGISKLKTIRKGEPFAWVNPPDHPFAGLLETLAALCQQHYATYDIDRITANSQPPKDLARSPKSQRAAPKPSSNLYKLILKTTTMSLAFLERPDNAAESAGPIEPTTPTAASSSRLSTPSTRAVTDRSESPLLDHIKFMRAFSKILKEQVQWDLLPKRINKVEYQSGVWDSHMESFLAKGGLGVTVSAVEENGRSSGGLLRTALLRTLVHQP</sequence>
<dbReference type="InterPro" id="IPR040976">
    <property type="entry name" value="Pkinase_fungal"/>
</dbReference>
<feature type="domain" description="Fungal-type protein kinase" evidence="2">
    <location>
        <begin position="210"/>
        <end position="599"/>
    </location>
</feature>
<feature type="region of interest" description="Disordered" evidence="1">
    <location>
        <begin position="101"/>
        <end position="170"/>
    </location>
</feature>
<organism evidence="3 4">
    <name type="scientific">Ganoderma sinense ZZ0214-1</name>
    <dbReference type="NCBI Taxonomy" id="1077348"/>
    <lineage>
        <taxon>Eukaryota</taxon>
        <taxon>Fungi</taxon>
        <taxon>Dikarya</taxon>
        <taxon>Basidiomycota</taxon>
        <taxon>Agaricomycotina</taxon>
        <taxon>Agaricomycetes</taxon>
        <taxon>Polyporales</taxon>
        <taxon>Polyporaceae</taxon>
        <taxon>Ganoderma</taxon>
    </lineage>
</organism>
<dbReference type="Proteomes" id="UP000230002">
    <property type="component" value="Unassembled WGS sequence"/>
</dbReference>
<gene>
    <name evidence="3" type="ORF">GSI_08977</name>
</gene>
<feature type="region of interest" description="Disordered" evidence="1">
    <location>
        <begin position="736"/>
        <end position="766"/>
    </location>
</feature>
<feature type="compositionally biased region" description="Low complexity" evidence="1">
    <location>
        <begin position="104"/>
        <end position="121"/>
    </location>
</feature>
<reference evidence="3 4" key="1">
    <citation type="journal article" date="2015" name="Sci. Rep.">
        <title>Chromosome-level genome map provides insights into diverse defense mechanisms in the medicinal fungus Ganoderma sinense.</title>
        <authorList>
            <person name="Zhu Y."/>
            <person name="Xu J."/>
            <person name="Sun C."/>
            <person name="Zhou S."/>
            <person name="Xu H."/>
            <person name="Nelson D.R."/>
            <person name="Qian J."/>
            <person name="Song J."/>
            <person name="Luo H."/>
            <person name="Xiang L."/>
            <person name="Li Y."/>
            <person name="Xu Z."/>
            <person name="Ji A."/>
            <person name="Wang L."/>
            <person name="Lu S."/>
            <person name="Hayward A."/>
            <person name="Sun W."/>
            <person name="Li X."/>
            <person name="Schwartz D.C."/>
            <person name="Wang Y."/>
            <person name="Chen S."/>
        </authorList>
    </citation>
    <scope>NUCLEOTIDE SEQUENCE [LARGE SCALE GENOMIC DNA]</scope>
    <source>
        <strain evidence="3 4">ZZ0214-1</strain>
    </source>
</reference>
<dbReference type="Pfam" id="PF17667">
    <property type="entry name" value="Pkinase_fungal"/>
    <property type="match status" value="1"/>
</dbReference>
<evidence type="ECO:0000313" key="4">
    <source>
        <dbReference type="Proteomes" id="UP000230002"/>
    </source>
</evidence>
<feature type="compositionally biased region" description="Polar residues" evidence="1">
    <location>
        <begin position="745"/>
        <end position="762"/>
    </location>
</feature>
<dbReference type="InterPro" id="IPR011009">
    <property type="entry name" value="Kinase-like_dom_sf"/>
</dbReference>
<dbReference type="PANTHER" id="PTHR38248:SF2">
    <property type="entry name" value="FUNK1 11"/>
    <property type="match status" value="1"/>
</dbReference>
<dbReference type="AlphaFoldDB" id="A0A2G8S583"/>
<feature type="region of interest" description="Disordered" evidence="1">
    <location>
        <begin position="690"/>
        <end position="709"/>
    </location>
</feature>
<dbReference type="GO" id="GO:0004672">
    <property type="term" value="F:protein kinase activity"/>
    <property type="evidence" value="ECO:0007669"/>
    <property type="project" value="InterPro"/>
</dbReference>
<dbReference type="PANTHER" id="PTHR38248">
    <property type="entry name" value="FUNK1 6"/>
    <property type="match status" value="1"/>
</dbReference>
<dbReference type="Gene3D" id="1.10.510.10">
    <property type="entry name" value="Transferase(Phosphotransferase) domain 1"/>
    <property type="match status" value="1"/>
</dbReference>
<proteinExistence type="predicted"/>
<dbReference type="SUPFAM" id="SSF56112">
    <property type="entry name" value="Protein kinase-like (PK-like)"/>
    <property type="match status" value="1"/>
</dbReference>
<dbReference type="InterPro" id="IPR008266">
    <property type="entry name" value="Tyr_kinase_AS"/>
</dbReference>
<dbReference type="PROSITE" id="PS00109">
    <property type="entry name" value="PROTEIN_KINASE_TYR"/>
    <property type="match status" value="1"/>
</dbReference>
<keyword evidence="4" id="KW-1185">Reference proteome</keyword>
<comment type="caution">
    <text evidence="3">The sequence shown here is derived from an EMBL/GenBank/DDBJ whole genome shotgun (WGS) entry which is preliminary data.</text>
</comment>
<evidence type="ECO:0000256" key="1">
    <source>
        <dbReference type="SAM" id="MobiDB-lite"/>
    </source>
</evidence>
<evidence type="ECO:0000259" key="2">
    <source>
        <dbReference type="Pfam" id="PF17667"/>
    </source>
</evidence>
<accession>A0A2G8S583</accession>